<proteinExistence type="predicted"/>
<reference evidence="4 5" key="1">
    <citation type="journal article" date="2016" name="Gene">
        <title>PacBio SMRT assembly of a complex multi-replicon genome reveals chlorocatechol degradative operon in a region of genome plasticity.</title>
        <authorList>
            <person name="Ricker N."/>
            <person name="Shen S.Y."/>
            <person name="Goordial J."/>
            <person name="Jin S."/>
            <person name="Fulthorpe R.R."/>
        </authorList>
    </citation>
    <scope>NUCLEOTIDE SEQUENCE [LARGE SCALE GENOMIC DNA]</scope>
    <source>
        <strain evidence="4 5">OLGA172</strain>
    </source>
</reference>
<feature type="domain" description="PIN" evidence="3">
    <location>
        <begin position="988"/>
        <end position="1126"/>
    </location>
</feature>
<dbReference type="InterPro" id="IPR011990">
    <property type="entry name" value="TPR-like_helical_dom_sf"/>
</dbReference>
<dbReference type="Proteomes" id="UP000076852">
    <property type="component" value="Chromosome 1"/>
</dbReference>
<dbReference type="OrthoDB" id="9021254at2"/>
<dbReference type="SUPFAM" id="SSF48452">
    <property type="entry name" value="TPR-like"/>
    <property type="match status" value="2"/>
</dbReference>
<feature type="compositionally biased region" description="Polar residues" evidence="2">
    <location>
        <begin position="1342"/>
        <end position="1352"/>
    </location>
</feature>
<dbReference type="STRING" id="1804984.AYM40_15580"/>
<organism evidence="4 5">
    <name type="scientific">Paraburkholderia phytofirmans OLGA172</name>
    <dbReference type="NCBI Taxonomy" id="1417228"/>
    <lineage>
        <taxon>Bacteria</taxon>
        <taxon>Pseudomonadati</taxon>
        <taxon>Pseudomonadota</taxon>
        <taxon>Betaproteobacteria</taxon>
        <taxon>Burkholderiales</taxon>
        <taxon>Burkholderiaceae</taxon>
        <taxon>Paraburkholderia</taxon>
    </lineage>
</organism>
<evidence type="ECO:0000256" key="2">
    <source>
        <dbReference type="SAM" id="MobiDB-lite"/>
    </source>
</evidence>
<name>A0A160FM04_9BURK</name>
<protein>
    <recommendedName>
        <fullName evidence="3">PIN domain-containing protein</fullName>
    </recommendedName>
</protein>
<keyword evidence="5" id="KW-1185">Reference proteome</keyword>
<evidence type="ECO:0000259" key="3">
    <source>
        <dbReference type="Pfam" id="PF20698"/>
    </source>
</evidence>
<dbReference type="PROSITE" id="PS50005">
    <property type="entry name" value="TPR"/>
    <property type="match status" value="1"/>
</dbReference>
<keyword evidence="1" id="KW-0802">TPR repeat</keyword>
<dbReference type="Gene3D" id="1.25.40.10">
    <property type="entry name" value="Tetratricopeptide repeat domain"/>
    <property type="match status" value="2"/>
</dbReference>
<feature type="region of interest" description="Disordered" evidence="2">
    <location>
        <begin position="1330"/>
        <end position="1364"/>
    </location>
</feature>
<gene>
    <name evidence="4" type="ORF">AYM40_15580</name>
</gene>
<dbReference type="Pfam" id="PF20698">
    <property type="entry name" value="PIN-TPR-GreABC"/>
    <property type="match status" value="1"/>
</dbReference>
<evidence type="ECO:0000313" key="4">
    <source>
        <dbReference type="EMBL" id="ANB73619.1"/>
    </source>
</evidence>
<dbReference type="InterPro" id="IPR048987">
    <property type="entry name" value="PIN-TPR-GreABC"/>
</dbReference>
<dbReference type="InterPro" id="IPR019734">
    <property type="entry name" value="TPR_rpt"/>
</dbReference>
<accession>A0A160FM04</accession>
<dbReference type="EMBL" id="CP014578">
    <property type="protein sequence ID" value="ANB73619.1"/>
    <property type="molecule type" value="Genomic_DNA"/>
</dbReference>
<feature type="repeat" description="TPR" evidence="1">
    <location>
        <begin position="240"/>
        <end position="273"/>
    </location>
</feature>
<evidence type="ECO:0000256" key="1">
    <source>
        <dbReference type="PROSITE-ProRule" id="PRU00339"/>
    </source>
</evidence>
<dbReference type="KEGG" id="buz:AYM40_15580"/>
<sequence>MQTYSTGVPQPKTPQDFEDTCHLIYSVVFDDPTAAKYGRSGQQQHGVDVFAMHKGRRYGIQCKQKTFGKLTAKIIDDEVKAADEGPVKIYELIVATTAPNDAKLVSYVSELSDSREAAGKFRVSIAFWDTLEGLVRRYPELQANLAPHMPGGLLWEQGQRHARQEELLELIAGKFSAQVSPTDFSASSIPDARVDSLNKLVDTQLDAVKKLLTEGRFSDALTSITTLGQSLDALDVHQRSRWYTQRAHCYWHQAAFEMAASDFDAAYELTPDDDKTAGNAVRGFLLRSQFGQALELADAARKQFPSSAGVFAAWLQASDRMGKRLKWRRDVPPEFRDTQDILYVFGWIELLAGRHAEAAQYAKRACEKQDVGFDHRALLILALVNRVSADGALASVGIVPTELRTALLDAIQLFQPLDIKLWNRQDPLQAGQTAACLGFAHMMTGNANVAKEFLVASLLRIPDDPQLHRACMESIMRAEDQNAAFEFGIANLDKLDDEGKLIVAEIGAQRGDLSSVDRARDTLTAPNGECAYADEFRSFRWLALANSDKADDLRSELTFELFSAETSIPARVIATIVAHRLGLEWAVRAGQTLAAEITKESSTRDVFLVARACSWLDQHATVVQLLDSRLPSGFISEPHKLLFEALIRTGSRRKALRMLREFPDTAMTDADIRSLAVELAQDANDWNEMSRLAELQLSAYSNKAEAWVFRAIVLLRQRQVAKAQELLRAEIPLELNGALRVRGQLARLEIDFGTRERGFRRLYLLFRTALADADAASAYLLHLLVLPPESLPPIPVEVGPGTAVTLTTPEGEVRTVIFDPDGISNLPKAAQFESLANEPFSDMAGKRAGDVVQIPDFLGIRHDFQITDIDSALRYLASKAQMMTSQSVVPNGPLMSVEIPKREDGQMDLTNLLNMLKARSDRVRQSFEAYAKGPVTLGILGQLLGAPAVAVASDWPQDVDVKLYVCAGSPQERIDADDLMKTWAKPLVVDLTAINELTANNLEKTLALFKPVYISTSAVDTLEQLITTATSERAKGHMREVNGQISMVEYDDSYHDAHRAYLHRVRACIEEHCEIVPAWGIDNPPEHFVEIGKLLEAESFDALQLCLEKEAMLLTVDGRLREIAKAIANIPGVWPQVYCVTAVPRQLCTLDEYWKFVLTSVAKRRTHTAVAMAEIAWTLLQPEKLQREAVATLQRYFGDAGIEISSAVGVITEGLQYVMVNGATLQAASRVMVAMLAPLFARPDVHPDGMQALVQLRLSEFLRTVHSGVTHPYEAGPAEARHDLWLRVVKGSILKARALGTSESLVDITKRTLDVAPVYAMKTPIFVATKPRAPTEQRGNLLATTEDASQTLDNEESIEAGPGR</sequence>
<evidence type="ECO:0000313" key="5">
    <source>
        <dbReference type="Proteomes" id="UP000076852"/>
    </source>
</evidence>